<gene>
    <name evidence="1" type="ORF">CH330_04175</name>
</gene>
<evidence type="ECO:0000313" key="2">
    <source>
        <dbReference type="Proteomes" id="UP000215559"/>
    </source>
</evidence>
<accession>A0A235BUE5</accession>
<reference evidence="1 2" key="1">
    <citation type="submission" date="2017-07" db="EMBL/GenBank/DDBJ databases">
        <title>Recovery of genomes from metagenomes via a dereplication, aggregation, and scoring strategy.</title>
        <authorList>
            <person name="Sieber C.M."/>
            <person name="Probst A.J."/>
            <person name="Sharrar A."/>
            <person name="Thomas B.C."/>
            <person name="Hess M."/>
            <person name="Tringe S.G."/>
            <person name="Banfield J.F."/>
        </authorList>
    </citation>
    <scope>NUCLEOTIDE SEQUENCE [LARGE SCALE GENOMIC DNA]</scope>
    <source>
        <strain evidence="1">JGI_Cruoil_03_51_56</strain>
    </source>
</reference>
<proteinExistence type="predicted"/>
<name>A0A235BUE5_UNCW3</name>
<protein>
    <submittedName>
        <fullName evidence="1">Uncharacterized protein</fullName>
    </submittedName>
</protein>
<comment type="caution">
    <text evidence="1">The sequence shown here is derived from an EMBL/GenBank/DDBJ whole genome shotgun (WGS) entry which is preliminary data.</text>
</comment>
<dbReference type="EMBL" id="NOZP01000079">
    <property type="protein sequence ID" value="OYD15928.1"/>
    <property type="molecule type" value="Genomic_DNA"/>
</dbReference>
<dbReference type="Proteomes" id="UP000215559">
    <property type="component" value="Unassembled WGS sequence"/>
</dbReference>
<sequence>MVKTLKISALKQLRLQLWIGKTLTAFRTKTKVEQACKQLVMKQPAPYNTDYTLFSLITTRHVKLRQL</sequence>
<dbReference type="AlphaFoldDB" id="A0A235BUE5"/>
<evidence type="ECO:0000313" key="1">
    <source>
        <dbReference type="EMBL" id="OYD15928.1"/>
    </source>
</evidence>
<organism evidence="1 2">
    <name type="scientific">candidate division WOR-3 bacterium JGI_Cruoil_03_51_56</name>
    <dbReference type="NCBI Taxonomy" id="1973747"/>
    <lineage>
        <taxon>Bacteria</taxon>
        <taxon>Bacteria division WOR-3</taxon>
    </lineage>
</organism>